<dbReference type="EMBL" id="BSXT01002773">
    <property type="protein sequence ID" value="GMF50770.1"/>
    <property type="molecule type" value="Genomic_DNA"/>
</dbReference>
<gene>
    <name evidence="2" type="ORF">Pfra01_002032600</name>
</gene>
<dbReference type="AlphaFoldDB" id="A0A9W6Y222"/>
<protein>
    <submittedName>
        <fullName evidence="2">Unnamed protein product</fullName>
    </submittedName>
</protein>
<accession>A0A9W6Y222</accession>
<feature type="region of interest" description="Disordered" evidence="1">
    <location>
        <begin position="1"/>
        <end position="29"/>
    </location>
</feature>
<sequence length="400" mass="44522">MVKAWIPSRPNVKKEASSSSPTGATRVGARALRTTRFGGNLLAALRQRIVKRPMPQAITAEQTRNEASIAPIVMQTTPTISPPSWEMKQPTAPKPPPGSEDEEGGESEDDEEIFQGGAEVGEGANEAKKPRKKKMTGKKLSLGFNRWVPKLLNPVEKHRDKVHLKKKKHLLAFPHGPPVIFTASKQPYVELLARILAFLDPLEPVRVVSYVNKSTAAGVKAFYELYCPPPRPRRYLVNRLLENHHSVYPAKVMELLPIQDRVRASASCFSFYQACSALPLEFEGTQAVRQFLTGYGFPRTGRIHKRFKTTPAIFFKEADAADVVKVIQLLERGSDGDDDDPDDDSDCFANVKEISLIKVIGLGAAKGMHFEQLLQTLFMDHVNSRLQTLELVGTWFCIAI</sequence>
<feature type="region of interest" description="Disordered" evidence="1">
    <location>
        <begin position="77"/>
        <end position="136"/>
    </location>
</feature>
<dbReference type="OrthoDB" id="120976at2759"/>
<keyword evidence="3" id="KW-1185">Reference proteome</keyword>
<evidence type="ECO:0000256" key="1">
    <source>
        <dbReference type="SAM" id="MobiDB-lite"/>
    </source>
</evidence>
<feature type="compositionally biased region" description="Acidic residues" evidence="1">
    <location>
        <begin position="99"/>
        <end position="113"/>
    </location>
</feature>
<evidence type="ECO:0000313" key="3">
    <source>
        <dbReference type="Proteomes" id="UP001165121"/>
    </source>
</evidence>
<name>A0A9W6Y222_9STRA</name>
<evidence type="ECO:0000313" key="2">
    <source>
        <dbReference type="EMBL" id="GMF50770.1"/>
    </source>
</evidence>
<reference evidence="2" key="1">
    <citation type="submission" date="2023-04" db="EMBL/GenBank/DDBJ databases">
        <title>Phytophthora fragariaefolia NBRC 109709.</title>
        <authorList>
            <person name="Ichikawa N."/>
            <person name="Sato H."/>
            <person name="Tonouchi N."/>
        </authorList>
    </citation>
    <scope>NUCLEOTIDE SEQUENCE</scope>
    <source>
        <strain evidence="2">NBRC 109709</strain>
    </source>
</reference>
<organism evidence="2 3">
    <name type="scientific">Phytophthora fragariaefolia</name>
    <dbReference type="NCBI Taxonomy" id="1490495"/>
    <lineage>
        <taxon>Eukaryota</taxon>
        <taxon>Sar</taxon>
        <taxon>Stramenopiles</taxon>
        <taxon>Oomycota</taxon>
        <taxon>Peronosporomycetes</taxon>
        <taxon>Peronosporales</taxon>
        <taxon>Peronosporaceae</taxon>
        <taxon>Phytophthora</taxon>
    </lineage>
</organism>
<dbReference type="Proteomes" id="UP001165121">
    <property type="component" value="Unassembled WGS sequence"/>
</dbReference>
<comment type="caution">
    <text evidence="2">The sequence shown here is derived from an EMBL/GenBank/DDBJ whole genome shotgun (WGS) entry which is preliminary data.</text>
</comment>
<proteinExistence type="predicted"/>